<dbReference type="EC" id="2.7.1.2" evidence="3"/>
<dbReference type="NCBIfam" id="TIGR00749">
    <property type="entry name" value="glk"/>
    <property type="match status" value="1"/>
</dbReference>
<dbReference type="InterPro" id="IPR043129">
    <property type="entry name" value="ATPase_NBD"/>
</dbReference>
<dbReference type="Pfam" id="PF02685">
    <property type="entry name" value="Glucokinase"/>
    <property type="match status" value="1"/>
</dbReference>
<name>T1AN36_9ZZZZ</name>
<dbReference type="GO" id="GO:0006096">
    <property type="term" value="P:glycolytic process"/>
    <property type="evidence" value="ECO:0007669"/>
    <property type="project" value="InterPro"/>
</dbReference>
<gene>
    <name evidence="3" type="ORF">B1B_08602</name>
</gene>
<evidence type="ECO:0000256" key="1">
    <source>
        <dbReference type="ARBA" id="ARBA00022679"/>
    </source>
</evidence>
<organism evidence="3">
    <name type="scientific">mine drainage metagenome</name>
    <dbReference type="NCBI Taxonomy" id="410659"/>
    <lineage>
        <taxon>unclassified sequences</taxon>
        <taxon>metagenomes</taxon>
        <taxon>ecological metagenomes</taxon>
    </lineage>
</organism>
<dbReference type="PANTHER" id="PTHR47363:SF1">
    <property type="entry name" value="GLUCOKINASE"/>
    <property type="match status" value="1"/>
</dbReference>
<dbReference type="CDD" id="cd24008">
    <property type="entry name" value="ASKHA_NBD_GLK"/>
    <property type="match status" value="1"/>
</dbReference>
<dbReference type="GO" id="GO:0005536">
    <property type="term" value="F:D-glucose binding"/>
    <property type="evidence" value="ECO:0007669"/>
    <property type="project" value="InterPro"/>
</dbReference>
<dbReference type="AlphaFoldDB" id="T1AN36"/>
<dbReference type="EMBL" id="AUZY01005624">
    <property type="protein sequence ID" value="EQD57908.1"/>
    <property type="molecule type" value="Genomic_DNA"/>
</dbReference>
<comment type="caution">
    <text evidence="3">The sequence shown here is derived from an EMBL/GenBank/DDBJ whole genome shotgun (WGS) entry which is preliminary data.</text>
</comment>
<keyword evidence="2 3" id="KW-0418">Kinase</keyword>
<dbReference type="Gene3D" id="3.30.420.40">
    <property type="match status" value="1"/>
</dbReference>
<dbReference type="GO" id="GO:0005524">
    <property type="term" value="F:ATP binding"/>
    <property type="evidence" value="ECO:0007669"/>
    <property type="project" value="InterPro"/>
</dbReference>
<protein>
    <submittedName>
        <fullName evidence="3">Glucokinase</fullName>
        <ecNumber evidence="3">2.7.1.2</ecNumber>
    </submittedName>
</protein>
<reference evidence="3" key="1">
    <citation type="submission" date="2013-08" db="EMBL/GenBank/DDBJ databases">
        <authorList>
            <person name="Mendez C."/>
            <person name="Richter M."/>
            <person name="Ferrer M."/>
            <person name="Sanchez J."/>
        </authorList>
    </citation>
    <scope>NUCLEOTIDE SEQUENCE</scope>
</reference>
<evidence type="ECO:0000313" key="3">
    <source>
        <dbReference type="EMBL" id="EQD57908.1"/>
    </source>
</evidence>
<reference evidence="3" key="2">
    <citation type="journal article" date="2014" name="ISME J.">
        <title>Microbial stratification in low pH oxic and suboxic macroscopic growths along an acid mine drainage.</title>
        <authorList>
            <person name="Mendez-Garcia C."/>
            <person name="Mesa V."/>
            <person name="Sprenger R.R."/>
            <person name="Richter M."/>
            <person name="Diez M.S."/>
            <person name="Solano J."/>
            <person name="Bargiela R."/>
            <person name="Golyshina O.V."/>
            <person name="Manteca A."/>
            <person name="Ramos J.L."/>
            <person name="Gallego J.R."/>
            <person name="Llorente I."/>
            <person name="Martins Dos Santos V.A."/>
            <person name="Jensen O.N."/>
            <person name="Pelaez A.I."/>
            <person name="Sanchez J."/>
            <person name="Ferrer M."/>
        </authorList>
    </citation>
    <scope>NUCLEOTIDE SEQUENCE</scope>
</reference>
<evidence type="ECO:0000256" key="2">
    <source>
        <dbReference type="ARBA" id="ARBA00022777"/>
    </source>
</evidence>
<dbReference type="SUPFAM" id="SSF53067">
    <property type="entry name" value="Actin-like ATPase domain"/>
    <property type="match status" value="1"/>
</dbReference>
<keyword evidence="1 3" id="KW-0808">Transferase</keyword>
<proteinExistence type="predicted"/>
<dbReference type="PANTHER" id="PTHR47363">
    <property type="entry name" value="GLUCOKINASE"/>
    <property type="match status" value="1"/>
</dbReference>
<dbReference type="GO" id="GO:0004340">
    <property type="term" value="F:glucokinase activity"/>
    <property type="evidence" value="ECO:0007669"/>
    <property type="project" value="UniProtKB-EC"/>
</dbReference>
<accession>T1AN36</accession>
<dbReference type="InterPro" id="IPR003836">
    <property type="entry name" value="Glucokinase"/>
</dbReference>
<dbReference type="Gene3D" id="3.40.367.20">
    <property type="match status" value="1"/>
</dbReference>
<sequence>MSEVRMKDIQSLRFLSGDIGGTKALLEIFEHTASGDQVIQRAEKASGDFPSLEALLADFMQPQHIPVCAAAFSVAAPLQGGRGRFTNLPWEMDENAVAKTIGISRLRLINDFVAAAMGIPDLAPDDLIWINPVPLDPHGVRVVLGAGTGLGQGFATPEPGGLNVRAWPSEGGHADFAPRSEEEVEIWRWAQRAVNGRVGYERLVSGSGLSLLHAFYAAQLESRPPEPADLGTLTPAAVSEASRRGRDAAARLAVDKFLDLLGGFAGNAALHFLPTGGVYLAGGVIAHLAPEVQGSRLLSSYADKGRLSDVVRKCPLAIVLNPELELMGARRMAVQLVG</sequence>